<dbReference type="GO" id="GO:0046872">
    <property type="term" value="F:metal ion binding"/>
    <property type="evidence" value="ECO:0007669"/>
    <property type="project" value="UniProtKB-KW"/>
</dbReference>
<dbReference type="InterPro" id="IPR006652">
    <property type="entry name" value="Kelch_1"/>
</dbReference>
<comment type="subcellular location">
    <subcellularLocation>
        <location evidence="1">Membrane</location>
    </subcellularLocation>
</comment>
<keyword evidence="6" id="KW-0677">Repeat</keyword>
<dbReference type="AlphaFoldDB" id="A0A0K0DZ42"/>
<dbReference type="GO" id="GO:0008289">
    <property type="term" value="F:lipid binding"/>
    <property type="evidence" value="ECO:0007669"/>
    <property type="project" value="UniProtKB-KW"/>
</dbReference>
<evidence type="ECO:0000256" key="12">
    <source>
        <dbReference type="SAM" id="Phobius"/>
    </source>
</evidence>
<evidence type="ECO:0000259" key="13">
    <source>
        <dbReference type="PROSITE" id="PS51847"/>
    </source>
</evidence>
<dbReference type="Gene3D" id="2.120.10.80">
    <property type="entry name" value="Kelch-type beta propeller"/>
    <property type="match status" value="1"/>
</dbReference>
<keyword evidence="10" id="KW-0446">Lipid-binding</keyword>
<keyword evidence="3" id="KW-0813">Transport</keyword>
<dbReference type="InterPro" id="IPR031468">
    <property type="entry name" value="SMP_LBD"/>
</dbReference>
<organism evidence="15">
    <name type="scientific">Strongyloides stercoralis</name>
    <name type="common">Threadworm</name>
    <dbReference type="NCBI Taxonomy" id="6248"/>
    <lineage>
        <taxon>Eukaryota</taxon>
        <taxon>Metazoa</taxon>
        <taxon>Ecdysozoa</taxon>
        <taxon>Nematoda</taxon>
        <taxon>Chromadorea</taxon>
        <taxon>Rhabditida</taxon>
        <taxon>Tylenchina</taxon>
        <taxon>Panagrolaimomorpha</taxon>
        <taxon>Strongyloidoidea</taxon>
        <taxon>Strongyloididae</taxon>
        <taxon>Strongyloides</taxon>
    </lineage>
</organism>
<dbReference type="CDD" id="cd21670">
    <property type="entry name" value="SMP_ESyt"/>
    <property type="match status" value="1"/>
</dbReference>
<sequence>MLEKDNDFNKEYLIIDDNSITNLILIKINNYPLSIWPIIFLSLVGIFRIFTPKWLSLNEISLMFLVIVIILLIFTWLEKVLRNQECNKIDIKLLQSFLTENKKLKTISLENEILKGLWPYVTEYAANIIKQKIEPIIQKEMPTIFGKFKFDFIDLGTKPLQIFPTKCEVNAKNIDQMIIEMNIAYDGDGAIEVLIGKILGGIENISFRGKIQLIFEPILLTPPFIGKIKITFIEMPILNLKMTGLGKLPGIGDTVINIINELIKSNIVYPKSVTIPIANEKNIKQSLTIKNIRNEIAEETEIKKFTAMTNVGRVFLLGGEGTGKKIAHNIYFDINLNNYYNGPEMIRQRKKFNTIFYKDKIFSIGGIYENKDQSYITGSVEVLELNKRRWKLLKTELYMPRHSFGCELINDNVYVIGGDNTKKYLDTVELFDFEKQKWYYSVSMITPNTAFASCILNNMLYTIGGVNNSSLSFFDHREGKWIIGENMNDSRIYCTAHGVDNNIYVIGGYNDFREPFKSKVEIYDIRSKKWIHGSSMSNARACHSSIMIGNIIQVYGGQTHNHEILSSVEYYNIKKNTWVDGPKMSISKTFFSIPKNY</sequence>
<evidence type="ECO:0000256" key="7">
    <source>
        <dbReference type="ARBA" id="ARBA00022837"/>
    </source>
</evidence>
<keyword evidence="11 12" id="KW-0472">Membrane</keyword>
<dbReference type="PROSITE" id="PS51847">
    <property type="entry name" value="SMP"/>
    <property type="match status" value="1"/>
</dbReference>
<evidence type="ECO:0000256" key="3">
    <source>
        <dbReference type="ARBA" id="ARBA00022448"/>
    </source>
</evidence>
<proteinExistence type="predicted"/>
<evidence type="ECO:0000256" key="9">
    <source>
        <dbReference type="ARBA" id="ARBA00023055"/>
    </source>
</evidence>
<keyword evidence="7" id="KW-0106">Calcium</keyword>
<keyword evidence="2" id="KW-0880">Kelch repeat</keyword>
<evidence type="ECO:0000256" key="11">
    <source>
        <dbReference type="ARBA" id="ARBA00023136"/>
    </source>
</evidence>
<dbReference type="GO" id="GO:0016020">
    <property type="term" value="C:membrane"/>
    <property type="evidence" value="ECO:0007669"/>
    <property type="project" value="UniProtKB-SubCell"/>
</dbReference>
<keyword evidence="14" id="KW-1185">Reference proteome</keyword>
<dbReference type="WBParaSite" id="SSTP_0000250600.1">
    <property type="protein sequence ID" value="SSTP_0000250600.1"/>
    <property type="gene ID" value="SSTP_0000250600"/>
</dbReference>
<keyword evidence="4 12" id="KW-0812">Transmembrane</keyword>
<dbReference type="SUPFAM" id="SSF117281">
    <property type="entry name" value="Kelch motif"/>
    <property type="match status" value="1"/>
</dbReference>
<reference evidence="15" key="1">
    <citation type="submission" date="2015-08" db="UniProtKB">
        <authorList>
            <consortium name="WormBaseParasite"/>
        </authorList>
    </citation>
    <scope>IDENTIFICATION</scope>
</reference>
<evidence type="ECO:0000256" key="8">
    <source>
        <dbReference type="ARBA" id="ARBA00022989"/>
    </source>
</evidence>
<dbReference type="Pfam" id="PF01344">
    <property type="entry name" value="Kelch_1"/>
    <property type="match status" value="3"/>
</dbReference>
<dbReference type="SMART" id="SM00612">
    <property type="entry name" value="Kelch"/>
    <property type="match status" value="5"/>
</dbReference>
<dbReference type="WBParaSite" id="TCONS_00007614.p1">
    <property type="protein sequence ID" value="TCONS_00007614.p1"/>
    <property type="gene ID" value="XLOC_005645"/>
</dbReference>
<dbReference type="Proteomes" id="UP000035681">
    <property type="component" value="Unplaced"/>
</dbReference>
<evidence type="ECO:0000313" key="16">
    <source>
        <dbReference type="WBParaSite" id="TCONS_00007614.p1"/>
    </source>
</evidence>
<evidence type="ECO:0000313" key="14">
    <source>
        <dbReference type="Proteomes" id="UP000035681"/>
    </source>
</evidence>
<dbReference type="Pfam" id="PF17047">
    <property type="entry name" value="SMP_LBD"/>
    <property type="match status" value="1"/>
</dbReference>
<dbReference type="GO" id="GO:0006869">
    <property type="term" value="P:lipid transport"/>
    <property type="evidence" value="ECO:0007669"/>
    <property type="project" value="UniProtKB-KW"/>
</dbReference>
<protein>
    <submittedName>
        <fullName evidence="15 16">SMP-LTD domain-containing protein</fullName>
    </submittedName>
</protein>
<feature type="transmembrane region" description="Helical" evidence="12">
    <location>
        <begin position="57"/>
        <end position="77"/>
    </location>
</feature>
<dbReference type="PANTHER" id="PTHR46344:SF27">
    <property type="entry name" value="KELCH REPEAT SUPERFAMILY PROTEIN"/>
    <property type="match status" value="1"/>
</dbReference>
<accession>A0A0K0DZ42</accession>
<evidence type="ECO:0000256" key="4">
    <source>
        <dbReference type="ARBA" id="ARBA00022692"/>
    </source>
</evidence>
<evidence type="ECO:0000256" key="2">
    <source>
        <dbReference type="ARBA" id="ARBA00022441"/>
    </source>
</evidence>
<keyword evidence="8 12" id="KW-1133">Transmembrane helix</keyword>
<feature type="transmembrane region" description="Helical" evidence="12">
    <location>
        <begin position="33"/>
        <end position="50"/>
    </location>
</feature>
<feature type="domain" description="SMP-LTD" evidence="13">
    <location>
        <begin position="103"/>
        <end position="278"/>
    </location>
</feature>
<dbReference type="PANTHER" id="PTHR46344">
    <property type="entry name" value="OS02G0202900 PROTEIN"/>
    <property type="match status" value="1"/>
</dbReference>
<dbReference type="STRING" id="6248.A0A0K0DZ42"/>
<name>A0A0K0DZ42_STRER</name>
<evidence type="ECO:0000256" key="6">
    <source>
        <dbReference type="ARBA" id="ARBA00022737"/>
    </source>
</evidence>
<evidence type="ECO:0000256" key="10">
    <source>
        <dbReference type="ARBA" id="ARBA00023121"/>
    </source>
</evidence>
<evidence type="ECO:0000313" key="15">
    <source>
        <dbReference type="WBParaSite" id="SSTP_0000250600.1"/>
    </source>
</evidence>
<keyword evidence="9" id="KW-0445">Lipid transport</keyword>
<dbReference type="InterPro" id="IPR015915">
    <property type="entry name" value="Kelch-typ_b-propeller"/>
</dbReference>
<evidence type="ECO:0000256" key="1">
    <source>
        <dbReference type="ARBA" id="ARBA00004370"/>
    </source>
</evidence>
<keyword evidence="5" id="KW-0479">Metal-binding</keyword>
<dbReference type="InterPro" id="IPR039010">
    <property type="entry name" value="Synaptotagmin_SMP"/>
</dbReference>
<evidence type="ECO:0000256" key="5">
    <source>
        <dbReference type="ARBA" id="ARBA00022723"/>
    </source>
</evidence>